<proteinExistence type="inferred from homology"/>
<sequence>MPGLILAAPSSGSGKTTVTLGLLRALRDRGVAVRGAKSGPDYIDPRFHAAASGAECMNLDAWAMSPEMIAGLTTTPDLLLIEGAMGLFDGAPPDGRGAVADLARQLHLPVVLVVDAARMAQSLAPLVAGFAGHDPRVRVAGVILNRVGSLRHEAMLRAACPLPVLGAVPRDTALSTPSRHLGLVQAAEHHSLEMFLDHAARVMADCIDIDALETLATPLPDAPHAPIHPPAQRLAVAQDNAFSFSYSHLLDGWSRSGADIITFSPLNDDPAPAADLVFLPGGYPELHAGRLAANDQFLTSLRDRAVYGECGGYMVMGDGLIDADGTPHAMAGLLRLETSFAARKLHLGYRRVTATEGPFAGPWAAHEFHYATTLRADGTPVFTARDAEGTALPAMGLRSGLACGSFAHLIAPV</sequence>
<dbReference type="Proteomes" id="UP000198914">
    <property type="component" value="Unassembled WGS sequence"/>
</dbReference>
<evidence type="ECO:0000256" key="4">
    <source>
        <dbReference type="ARBA" id="ARBA00022598"/>
    </source>
</evidence>
<dbReference type="PANTHER" id="PTHR43873:SF1">
    <property type="entry name" value="COBYRINATE A,C-DIAMIDE SYNTHASE"/>
    <property type="match status" value="1"/>
</dbReference>
<dbReference type="HAMAP" id="MF_00027">
    <property type="entry name" value="CobB_CbiA"/>
    <property type="match status" value="1"/>
</dbReference>
<dbReference type="Pfam" id="PF01656">
    <property type="entry name" value="CbiA"/>
    <property type="match status" value="1"/>
</dbReference>
<evidence type="ECO:0000256" key="8">
    <source>
        <dbReference type="ARBA" id="ARBA00022962"/>
    </source>
</evidence>
<comment type="pathway">
    <text evidence="9">Cofactor biosynthesis; adenosylcobalamin biosynthesis; cob(II)yrinate a,c-diamide from precorrin-2 (aerobic route): step 9/10.</text>
</comment>
<evidence type="ECO:0000256" key="1">
    <source>
        <dbReference type="ARBA" id="ARBA00001946"/>
    </source>
</evidence>
<reference evidence="13" key="1">
    <citation type="submission" date="2016-10" db="EMBL/GenBank/DDBJ databases">
        <authorList>
            <person name="Varghese N."/>
            <person name="Submissions S."/>
        </authorList>
    </citation>
    <scope>NUCLEOTIDE SEQUENCE [LARGE SCALE GENOMIC DNA]</scope>
    <source>
        <strain evidence="13">DSM 100420</strain>
    </source>
</reference>
<evidence type="ECO:0000256" key="7">
    <source>
        <dbReference type="ARBA" id="ARBA00022842"/>
    </source>
</evidence>
<keyword evidence="8 9" id="KW-0315">Glutamine amidotransferase</keyword>
<evidence type="ECO:0000313" key="13">
    <source>
        <dbReference type="Proteomes" id="UP000198914"/>
    </source>
</evidence>
<evidence type="ECO:0000259" key="11">
    <source>
        <dbReference type="Pfam" id="PF07685"/>
    </source>
</evidence>
<dbReference type="InterPro" id="IPR011698">
    <property type="entry name" value="GATase_3"/>
</dbReference>
<comment type="cofactor">
    <cofactor evidence="1 9">
        <name>Mg(2+)</name>
        <dbReference type="ChEBI" id="CHEBI:18420"/>
    </cofactor>
</comment>
<dbReference type="GO" id="GO:0005524">
    <property type="term" value="F:ATP binding"/>
    <property type="evidence" value="ECO:0007669"/>
    <property type="project" value="UniProtKB-UniRule"/>
</dbReference>
<dbReference type="GO" id="GO:0043802">
    <property type="term" value="F:hydrogenobyrinic acid a,c-diamide synthase (glutamine-hydrolysing) activity"/>
    <property type="evidence" value="ECO:0007669"/>
    <property type="project" value="UniProtKB-UniRule"/>
</dbReference>
<evidence type="ECO:0000259" key="10">
    <source>
        <dbReference type="Pfam" id="PF01656"/>
    </source>
</evidence>
<dbReference type="UniPathway" id="UPA00148">
    <property type="reaction ID" value="UER00220"/>
</dbReference>
<dbReference type="EC" id="6.3.5.9" evidence="9"/>
<dbReference type="InterPro" id="IPR029062">
    <property type="entry name" value="Class_I_gatase-like"/>
</dbReference>
<dbReference type="OrthoDB" id="9764035at2"/>
<dbReference type="InterPro" id="IPR027417">
    <property type="entry name" value="P-loop_NTPase"/>
</dbReference>
<dbReference type="RefSeq" id="WP_092644128.1">
    <property type="nucleotide sequence ID" value="NZ_FNPX01000004.1"/>
</dbReference>
<evidence type="ECO:0000256" key="9">
    <source>
        <dbReference type="HAMAP-Rule" id="MF_00027"/>
    </source>
</evidence>
<dbReference type="Pfam" id="PF07685">
    <property type="entry name" value="GATase_3"/>
    <property type="match status" value="1"/>
</dbReference>
<dbReference type="InterPro" id="IPR004484">
    <property type="entry name" value="CbiA/CobB_synth"/>
</dbReference>
<evidence type="ECO:0000256" key="5">
    <source>
        <dbReference type="ARBA" id="ARBA00022741"/>
    </source>
</evidence>
<keyword evidence="13" id="KW-1185">Reference proteome</keyword>
<protein>
    <recommendedName>
        <fullName evidence="9">Hydrogenobyrinate a,c-diamide synthase</fullName>
        <ecNumber evidence="9">6.3.5.9</ecNumber>
    </recommendedName>
    <alternativeName>
        <fullName evidence="9">Hydrogenobyrinic acid a,c-diamide synthase</fullName>
    </alternativeName>
</protein>
<dbReference type="NCBIfam" id="NF002204">
    <property type="entry name" value="PRK01077.1"/>
    <property type="match status" value="1"/>
</dbReference>
<dbReference type="SUPFAM" id="SSF52317">
    <property type="entry name" value="Class I glutamine amidotransferase-like"/>
    <property type="match status" value="1"/>
</dbReference>
<comment type="similarity">
    <text evidence="2">Belongs to the CobB/CobQ family. CobQ subfamily.</text>
</comment>
<feature type="site" description="Increases nucleophilicity of active site Cys" evidence="9">
    <location>
        <position position="408"/>
    </location>
</feature>
<comment type="domain">
    <text evidence="9">Comprises of two domains. The C-terminal domain contains the binding site for glutamine and catalyzes the hydrolysis of this substrate to glutamate and ammonia. The N-terminal domain is anticipated to bind ATP and hydrogenobyrinate and catalyzes the ultimate synthesis of the diamide product. The ammonia produced via the glutaminase domain is probably translocated to the adjacent domain via a molecular tunnel, where it reacts with an activated intermediate.</text>
</comment>
<evidence type="ECO:0000256" key="6">
    <source>
        <dbReference type="ARBA" id="ARBA00022840"/>
    </source>
</evidence>
<feature type="domain" description="CobQ/CobB/MinD/ParA nucleotide binding" evidence="10">
    <location>
        <begin position="5"/>
        <end position="180"/>
    </location>
</feature>
<keyword evidence="4 9" id="KW-0436">Ligase</keyword>
<keyword evidence="6 9" id="KW-0067">ATP-binding</keyword>
<evidence type="ECO:0000256" key="2">
    <source>
        <dbReference type="ARBA" id="ARBA00006205"/>
    </source>
</evidence>
<keyword evidence="5 9" id="KW-0547">Nucleotide-binding</keyword>
<comment type="function">
    <text evidence="9">Catalyzes the ATP-dependent amidation of the two carboxylate groups at positions a and c of hydrogenobyrinate, using either L-glutamine or ammonia as the nitrogen source.</text>
</comment>
<keyword evidence="7 9" id="KW-0460">Magnesium</keyword>
<keyword evidence="3 9" id="KW-0169">Cobalamin biosynthesis</keyword>
<evidence type="ECO:0000313" key="12">
    <source>
        <dbReference type="EMBL" id="SDY93349.1"/>
    </source>
</evidence>
<dbReference type="PANTHER" id="PTHR43873">
    <property type="entry name" value="COBYRINATE A,C-DIAMIDE SYNTHASE"/>
    <property type="match status" value="1"/>
</dbReference>
<comment type="miscellaneous">
    <text evidence="9">The a and c carboxylates of hydrogenobyrinate are activated for nucleophilic attack via formation of a phosphorylated intermediate by ATP. CobB catalyzes first the amidation of the c-carboxylate, and then that of the a-carboxylate.</text>
</comment>
<dbReference type="SUPFAM" id="SSF52540">
    <property type="entry name" value="P-loop containing nucleoside triphosphate hydrolases"/>
    <property type="match status" value="1"/>
</dbReference>
<dbReference type="EMBL" id="FNPX01000004">
    <property type="protein sequence ID" value="SDY93349.1"/>
    <property type="molecule type" value="Genomic_DNA"/>
</dbReference>
<dbReference type="GO" id="GO:0042242">
    <property type="term" value="F:cobyrinic acid a,c-diamide synthase activity"/>
    <property type="evidence" value="ECO:0007669"/>
    <property type="project" value="InterPro"/>
</dbReference>
<dbReference type="InterPro" id="IPR002586">
    <property type="entry name" value="CobQ/CobB/MinD/ParA_Nub-bd_dom"/>
</dbReference>
<feature type="active site" description="Nucleophile" evidence="9">
    <location>
        <position position="310"/>
    </location>
</feature>
<comment type="catalytic activity">
    <reaction evidence="9">
        <text>hydrogenobyrinate + 2 L-glutamine + 2 ATP + 2 H2O = hydrogenobyrinate a,c-diamide + 2 L-glutamate + 2 ADP + 2 phosphate + 2 H(+)</text>
        <dbReference type="Rhea" id="RHEA:12544"/>
        <dbReference type="ChEBI" id="CHEBI:15377"/>
        <dbReference type="ChEBI" id="CHEBI:15378"/>
        <dbReference type="ChEBI" id="CHEBI:29985"/>
        <dbReference type="ChEBI" id="CHEBI:30616"/>
        <dbReference type="ChEBI" id="CHEBI:43474"/>
        <dbReference type="ChEBI" id="CHEBI:58359"/>
        <dbReference type="ChEBI" id="CHEBI:77873"/>
        <dbReference type="ChEBI" id="CHEBI:77874"/>
        <dbReference type="ChEBI" id="CHEBI:456216"/>
        <dbReference type="EC" id="6.3.5.9"/>
    </reaction>
</comment>
<organism evidence="12 13">
    <name type="scientific">Jannaschia faecimaris</name>
    <dbReference type="NCBI Taxonomy" id="1244108"/>
    <lineage>
        <taxon>Bacteria</taxon>
        <taxon>Pseudomonadati</taxon>
        <taxon>Pseudomonadota</taxon>
        <taxon>Alphaproteobacteria</taxon>
        <taxon>Rhodobacterales</taxon>
        <taxon>Roseobacteraceae</taxon>
        <taxon>Jannaschia</taxon>
    </lineage>
</organism>
<comment type="similarity">
    <text evidence="9">Belongs to the CobB/CbiA family.</text>
</comment>
<accession>A0A1H3NYU6</accession>
<dbReference type="GO" id="GO:0009236">
    <property type="term" value="P:cobalamin biosynthetic process"/>
    <property type="evidence" value="ECO:0007669"/>
    <property type="project" value="UniProtKB-UniRule"/>
</dbReference>
<dbReference type="CDD" id="cd05388">
    <property type="entry name" value="CobB_N"/>
    <property type="match status" value="1"/>
</dbReference>
<evidence type="ECO:0000256" key="3">
    <source>
        <dbReference type="ARBA" id="ARBA00022573"/>
    </source>
</evidence>
<dbReference type="STRING" id="1244108.SAMN05444004_104145"/>
<dbReference type="PROSITE" id="PS51274">
    <property type="entry name" value="GATASE_COBBQ"/>
    <property type="match status" value="1"/>
</dbReference>
<dbReference type="AlphaFoldDB" id="A0A1H3NYU6"/>
<dbReference type="Gene3D" id="3.40.50.300">
    <property type="entry name" value="P-loop containing nucleotide triphosphate hydrolases"/>
    <property type="match status" value="1"/>
</dbReference>
<dbReference type="NCBIfam" id="TIGR00379">
    <property type="entry name" value="cobB"/>
    <property type="match status" value="1"/>
</dbReference>
<gene>
    <name evidence="9" type="primary">cobB</name>
    <name evidence="12" type="ORF">SAMN05444004_104145</name>
</gene>
<name>A0A1H3NYU6_9RHOB</name>
<feature type="domain" description="CobB/CobQ-like glutamine amidotransferase" evidence="11">
    <location>
        <begin position="234"/>
        <end position="410"/>
    </location>
</feature>